<feature type="region of interest" description="Disordered" evidence="3">
    <location>
        <begin position="43"/>
        <end position="92"/>
    </location>
</feature>
<dbReference type="EMBL" id="CAJPDS010000105">
    <property type="protein sequence ID" value="CAF9937855.1"/>
    <property type="molecule type" value="Genomic_DNA"/>
</dbReference>
<feature type="region of interest" description="Disordered" evidence="3">
    <location>
        <begin position="573"/>
        <end position="602"/>
    </location>
</feature>
<feature type="region of interest" description="Disordered" evidence="3">
    <location>
        <begin position="685"/>
        <end position="705"/>
    </location>
</feature>
<evidence type="ECO:0000313" key="5">
    <source>
        <dbReference type="Proteomes" id="UP000664521"/>
    </source>
</evidence>
<evidence type="ECO:0000256" key="1">
    <source>
        <dbReference type="ARBA" id="ARBA00022737"/>
    </source>
</evidence>
<dbReference type="NCBIfam" id="TIGR00756">
    <property type="entry name" value="PPR"/>
    <property type="match status" value="1"/>
</dbReference>
<dbReference type="Pfam" id="PF13812">
    <property type="entry name" value="PPR_3"/>
    <property type="match status" value="1"/>
</dbReference>
<organism evidence="4 5">
    <name type="scientific">Heterodermia speciosa</name>
    <dbReference type="NCBI Taxonomy" id="116794"/>
    <lineage>
        <taxon>Eukaryota</taxon>
        <taxon>Fungi</taxon>
        <taxon>Dikarya</taxon>
        <taxon>Ascomycota</taxon>
        <taxon>Pezizomycotina</taxon>
        <taxon>Lecanoromycetes</taxon>
        <taxon>OSLEUM clade</taxon>
        <taxon>Lecanoromycetidae</taxon>
        <taxon>Caliciales</taxon>
        <taxon>Physciaceae</taxon>
        <taxon>Heterodermia</taxon>
    </lineage>
</organism>
<protein>
    <recommendedName>
        <fullName evidence="6">Pentatricopeptide repeat protein</fullName>
    </recommendedName>
</protein>
<evidence type="ECO:0000256" key="3">
    <source>
        <dbReference type="SAM" id="MobiDB-lite"/>
    </source>
</evidence>
<accession>A0A8H3IXJ2</accession>
<dbReference type="InterPro" id="IPR011990">
    <property type="entry name" value="TPR-like_helical_dom_sf"/>
</dbReference>
<dbReference type="OrthoDB" id="185373at2759"/>
<dbReference type="InterPro" id="IPR002885">
    <property type="entry name" value="PPR_rpt"/>
</dbReference>
<dbReference type="PROSITE" id="PS51375">
    <property type="entry name" value="PPR"/>
    <property type="match status" value="1"/>
</dbReference>
<evidence type="ECO:0008006" key="6">
    <source>
        <dbReference type="Google" id="ProtNLM"/>
    </source>
</evidence>
<proteinExistence type="predicted"/>
<name>A0A8H3IXJ2_9LECA</name>
<evidence type="ECO:0000256" key="2">
    <source>
        <dbReference type="PROSITE-ProRule" id="PRU00708"/>
    </source>
</evidence>
<gene>
    <name evidence="4" type="ORF">HETSPECPRED_000687</name>
</gene>
<sequence length="705" mass="82387">MSLGNRLFEKSIRFSVWHLLTLPRDTLRSRQYATWISGSPPRRFLEQPYSLPQPHATQRRATPDPKPQSDDLTGVDIIHGENPTAEPASREELHRSCGWANGVLWADTHSDVDLGYYPNMAQPRKRDKPMERRNYAAARLENYRRGKALELKQIQRIDEKRSEIQWRHSLGLLIAHTDTKGNSLSQDALENCDQDQDQDRGGRQAYRFTQIAADQIPRPRTWSTDNFREYVAALVTSTADGTYHRNLYRGGDYHLKNVARILHQLFEDPKWNAYVSISACNMALPFFYKLSQFSEARSILSLMEERGLMTSSESFNLVLRGSAHLKNVNNFEYILEQMIERGVKPNAETWMIFYSITNSDQAKSEVYHCMRDKGVLQDPVAMRRFMKLSIRRVLVRWFEKGRSINSLLEYLNGLDRKIWRSVNVANNILHEIGKRGPIQDVIKVLDQLEQLGMIFDEVTLNTMLHRCLPHRDHDDAIEIIRRFRQRYNILPGRLSYDTLFRQAWHSHLYNFAKVIWWYACSQDFVTNRMITCVRQSLWQYVPAEPDEQSFTRGAMWRAAAGKLVVGSSSDLKLDDTSHRTSSSTTVLETKETTTPAPSDHKGKKVQNRWIELFWQDITHPYHFQARWDLDKVLSRALALDRQWALEAVSTQKPFEWMLQHSINVEWKKTYSARLLVSNRRNHASERYSEDQHPLYIQDSEDPVED</sequence>
<dbReference type="Gene3D" id="1.25.40.10">
    <property type="entry name" value="Tetratricopeptide repeat domain"/>
    <property type="match status" value="2"/>
</dbReference>
<comment type="caution">
    <text evidence="4">The sequence shown here is derived from an EMBL/GenBank/DDBJ whole genome shotgun (WGS) entry which is preliminary data.</text>
</comment>
<keyword evidence="1" id="KW-0677">Repeat</keyword>
<dbReference type="GO" id="GO:0003729">
    <property type="term" value="F:mRNA binding"/>
    <property type="evidence" value="ECO:0007669"/>
    <property type="project" value="TreeGrafter"/>
</dbReference>
<reference evidence="4" key="1">
    <citation type="submission" date="2021-03" db="EMBL/GenBank/DDBJ databases">
        <authorList>
            <person name="Tagirdzhanova G."/>
        </authorList>
    </citation>
    <scope>NUCLEOTIDE SEQUENCE</scope>
</reference>
<evidence type="ECO:0000313" key="4">
    <source>
        <dbReference type="EMBL" id="CAF9937855.1"/>
    </source>
</evidence>
<keyword evidence="5" id="KW-1185">Reference proteome</keyword>
<dbReference type="Proteomes" id="UP000664521">
    <property type="component" value="Unassembled WGS sequence"/>
</dbReference>
<dbReference type="PANTHER" id="PTHR47933">
    <property type="entry name" value="PENTATRICOPEPTIDE REPEAT-CONTAINING PROTEIN 1, MITOCHONDRIAL"/>
    <property type="match status" value="1"/>
</dbReference>
<dbReference type="AlphaFoldDB" id="A0A8H3IXJ2"/>
<dbReference type="Pfam" id="PF01535">
    <property type="entry name" value="PPR"/>
    <property type="match status" value="1"/>
</dbReference>
<feature type="repeat" description="PPR" evidence="2">
    <location>
        <begin position="311"/>
        <end position="345"/>
    </location>
</feature>
<dbReference type="InterPro" id="IPR051240">
    <property type="entry name" value="Mito_RNA-Proc/Resp"/>
</dbReference>
<dbReference type="PANTHER" id="PTHR47933:SF11">
    <property type="entry name" value="PENTATRICOPEPTIDE REPEAT-CONTAINING PROTEIN 2"/>
    <property type="match status" value="1"/>
</dbReference>